<dbReference type="AlphaFoldDB" id="A0A8D8PXU0"/>
<accession>A0A8D8PXU0</accession>
<proteinExistence type="predicted"/>
<keyword evidence="1" id="KW-0479">Metal-binding</keyword>
<evidence type="ECO:0000256" key="2">
    <source>
        <dbReference type="SAM" id="MobiDB-lite"/>
    </source>
</evidence>
<evidence type="ECO:0000256" key="3">
    <source>
        <dbReference type="SAM" id="SignalP"/>
    </source>
</evidence>
<keyword evidence="1" id="KW-0862">Zinc</keyword>
<dbReference type="Gene3D" id="3.30.160.60">
    <property type="entry name" value="Classic Zinc Finger"/>
    <property type="match status" value="1"/>
</dbReference>
<dbReference type="PROSITE" id="PS00028">
    <property type="entry name" value="ZINC_FINGER_C2H2_1"/>
    <property type="match status" value="2"/>
</dbReference>
<dbReference type="EMBL" id="HBUF01038274">
    <property type="protein sequence ID" value="CAG6617258.1"/>
    <property type="molecule type" value="Transcribed_RNA"/>
</dbReference>
<reference evidence="5" key="1">
    <citation type="submission" date="2021-05" db="EMBL/GenBank/DDBJ databases">
        <authorList>
            <person name="Alioto T."/>
            <person name="Alioto T."/>
            <person name="Gomez Garrido J."/>
        </authorList>
    </citation>
    <scope>NUCLEOTIDE SEQUENCE</scope>
</reference>
<name>A0A8D8PXU0_9HEMI</name>
<dbReference type="InterPro" id="IPR013087">
    <property type="entry name" value="Znf_C2H2_type"/>
</dbReference>
<feature type="signal peptide" evidence="3">
    <location>
        <begin position="1"/>
        <end position="21"/>
    </location>
</feature>
<protein>
    <recommendedName>
        <fullName evidence="4">C2H2-type domain-containing protein</fullName>
    </recommendedName>
</protein>
<feature type="domain" description="C2H2-type" evidence="4">
    <location>
        <begin position="76"/>
        <end position="103"/>
    </location>
</feature>
<evidence type="ECO:0000256" key="1">
    <source>
        <dbReference type="PROSITE-ProRule" id="PRU00042"/>
    </source>
</evidence>
<dbReference type="SUPFAM" id="SSF57667">
    <property type="entry name" value="beta-beta-alpha zinc fingers"/>
    <property type="match status" value="1"/>
</dbReference>
<keyword evidence="1" id="KW-0863">Zinc-finger</keyword>
<feature type="chain" id="PRO_5034600840" description="C2H2-type domain-containing protein" evidence="3">
    <location>
        <begin position="22"/>
        <end position="184"/>
    </location>
</feature>
<feature type="compositionally biased region" description="Low complexity" evidence="2">
    <location>
        <begin position="33"/>
        <end position="52"/>
    </location>
</feature>
<keyword evidence="3" id="KW-0732">Signal</keyword>
<feature type="region of interest" description="Disordered" evidence="2">
    <location>
        <begin position="26"/>
        <end position="55"/>
    </location>
</feature>
<evidence type="ECO:0000313" key="5">
    <source>
        <dbReference type="EMBL" id="CAG6617258.1"/>
    </source>
</evidence>
<dbReference type="SMART" id="SM00355">
    <property type="entry name" value="ZnF_C2H2"/>
    <property type="match status" value="2"/>
</dbReference>
<dbReference type="InterPro" id="IPR036236">
    <property type="entry name" value="Znf_C2H2_sf"/>
</dbReference>
<dbReference type="GO" id="GO:0008270">
    <property type="term" value="F:zinc ion binding"/>
    <property type="evidence" value="ECO:0007669"/>
    <property type="project" value="UniProtKB-KW"/>
</dbReference>
<dbReference type="PROSITE" id="PS50157">
    <property type="entry name" value="ZINC_FINGER_C2H2_2"/>
    <property type="match status" value="1"/>
</dbReference>
<organism evidence="5">
    <name type="scientific">Cacopsylla melanoneura</name>
    <dbReference type="NCBI Taxonomy" id="428564"/>
    <lineage>
        <taxon>Eukaryota</taxon>
        <taxon>Metazoa</taxon>
        <taxon>Ecdysozoa</taxon>
        <taxon>Arthropoda</taxon>
        <taxon>Hexapoda</taxon>
        <taxon>Insecta</taxon>
        <taxon>Pterygota</taxon>
        <taxon>Neoptera</taxon>
        <taxon>Paraneoptera</taxon>
        <taxon>Hemiptera</taxon>
        <taxon>Sternorrhyncha</taxon>
        <taxon>Psylloidea</taxon>
        <taxon>Psyllidae</taxon>
        <taxon>Psyllinae</taxon>
        <taxon>Cacopsylla</taxon>
    </lineage>
</organism>
<evidence type="ECO:0000259" key="4">
    <source>
        <dbReference type="PROSITE" id="PS50157"/>
    </source>
</evidence>
<sequence>MFHSNMLFCFLPLFFLQGRLQFSPQNPQRLSNKVSKTPPSSSPSPKSTKVSPQSNITIVNNNNNNVCIKLDDKKRFKCDICGASYKHLRNLRAHCHLHTGKTKCDLCNKVLCNRSYFRKHLLHQHGIADNPYEDGDDLDLSQQQATLMQHSVFENQLEDKDEGSEEEEMCQDENVHALAHSVFD</sequence>